<dbReference type="EMBL" id="JAGFNZ010000001">
    <property type="protein sequence ID" value="MBW7571451.1"/>
    <property type="molecule type" value="Genomic_DNA"/>
</dbReference>
<proteinExistence type="predicted"/>
<dbReference type="InterPro" id="IPR023214">
    <property type="entry name" value="HAD_sf"/>
</dbReference>
<dbReference type="Gene3D" id="3.40.50.1000">
    <property type="entry name" value="HAD superfamily/HAD-like"/>
    <property type="match status" value="1"/>
</dbReference>
<dbReference type="InterPro" id="IPR036412">
    <property type="entry name" value="HAD-like_sf"/>
</dbReference>
<dbReference type="SUPFAM" id="SSF56784">
    <property type="entry name" value="HAD-like"/>
    <property type="match status" value="1"/>
</dbReference>
<organism evidence="1 2">
    <name type="scientific">Caproiciproducens faecalis</name>
    <dbReference type="NCBI Taxonomy" id="2820301"/>
    <lineage>
        <taxon>Bacteria</taxon>
        <taxon>Bacillati</taxon>
        <taxon>Bacillota</taxon>
        <taxon>Clostridia</taxon>
        <taxon>Eubacteriales</taxon>
        <taxon>Acutalibacteraceae</taxon>
        <taxon>Caproiciproducens</taxon>
    </lineage>
</organism>
<protein>
    <submittedName>
        <fullName evidence="1">HAD-IIB family hydrolase</fullName>
    </submittedName>
</protein>
<dbReference type="PANTHER" id="PTHR10000">
    <property type="entry name" value="PHOSPHOSERINE PHOSPHATASE"/>
    <property type="match status" value="1"/>
</dbReference>
<dbReference type="RefSeq" id="WP_219963863.1">
    <property type="nucleotide sequence ID" value="NZ_JAGFNZ010000001.1"/>
</dbReference>
<dbReference type="NCBIfam" id="TIGR01484">
    <property type="entry name" value="HAD-SF-IIB"/>
    <property type="match status" value="1"/>
</dbReference>
<evidence type="ECO:0000313" key="2">
    <source>
        <dbReference type="Proteomes" id="UP000719942"/>
    </source>
</evidence>
<comment type="caution">
    <text evidence="1">The sequence shown here is derived from an EMBL/GenBank/DDBJ whole genome shotgun (WGS) entry which is preliminary data.</text>
</comment>
<evidence type="ECO:0000313" key="1">
    <source>
        <dbReference type="EMBL" id="MBW7571451.1"/>
    </source>
</evidence>
<sequence>MSIKLIALDVDGTLTDEAGRISTENASAVKAAMESGIQVILSTGRPLQGVESICRELGMNGPLILGNGALVLSGDEVWYQDFLDPEDLRSVYEQGITVGGISMLAFQPEIIPFWFPQDMDKNWLSNILDSFRLYKRFDVPTPADLPLERVNKVMFLGDAQSVAQALATWPEKIGHLAAGRSYPYLGEVNTPTANKGKALSIVCGRLGLSPEEVMAVGDGETDLPMLDFAGTAVFVHRGSAIPPLPGGVIVVPTEERDRGVAWALAHCI</sequence>
<reference evidence="1 2" key="1">
    <citation type="submission" date="2021-03" db="EMBL/GenBank/DDBJ databases">
        <title>Caproiciproducens sp. nov. isolated from feces of cow.</title>
        <authorList>
            <person name="Choi J.-Y."/>
        </authorList>
    </citation>
    <scope>NUCLEOTIDE SEQUENCE [LARGE SCALE GENOMIC DNA]</scope>
    <source>
        <strain evidence="1 2">AGMB10547</strain>
    </source>
</reference>
<dbReference type="Pfam" id="PF08282">
    <property type="entry name" value="Hydrolase_3"/>
    <property type="match status" value="1"/>
</dbReference>
<keyword evidence="2" id="KW-1185">Reference proteome</keyword>
<name>A0ABS7DJH3_9FIRM</name>
<dbReference type="Gene3D" id="3.30.1240.10">
    <property type="match status" value="1"/>
</dbReference>
<dbReference type="Proteomes" id="UP000719942">
    <property type="component" value="Unassembled WGS sequence"/>
</dbReference>
<keyword evidence="1" id="KW-0378">Hydrolase</keyword>
<gene>
    <name evidence="1" type="ORF">J5W02_01380</name>
</gene>
<dbReference type="PANTHER" id="PTHR10000:SF8">
    <property type="entry name" value="HAD SUPERFAMILY HYDROLASE-LIKE, TYPE 3"/>
    <property type="match status" value="1"/>
</dbReference>
<accession>A0ABS7DJH3</accession>
<dbReference type="InterPro" id="IPR006379">
    <property type="entry name" value="HAD-SF_hydro_IIB"/>
</dbReference>
<dbReference type="GO" id="GO:0016787">
    <property type="term" value="F:hydrolase activity"/>
    <property type="evidence" value="ECO:0007669"/>
    <property type="project" value="UniProtKB-KW"/>
</dbReference>